<keyword evidence="5 7" id="KW-0157">Chromophore</keyword>
<dbReference type="InterPro" id="IPR036134">
    <property type="entry name" value="Crypto/Photolyase_FAD-like_sf"/>
</dbReference>
<dbReference type="NCBIfam" id="TIGR02765">
    <property type="entry name" value="crypto_DASH"/>
    <property type="match status" value="1"/>
</dbReference>
<dbReference type="PROSITE" id="PS51645">
    <property type="entry name" value="PHR_CRY_ALPHA_BETA"/>
    <property type="match status" value="1"/>
</dbReference>
<evidence type="ECO:0000256" key="7">
    <source>
        <dbReference type="RuleBase" id="RU367151"/>
    </source>
</evidence>
<dbReference type="Gene3D" id="1.10.579.10">
    <property type="entry name" value="DNA Cyclobutane Dipyrimidine Photolyase, subunit A, domain 3"/>
    <property type="match status" value="1"/>
</dbReference>
<dbReference type="PRINTS" id="PR00147">
    <property type="entry name" value="DNAPHOTLYASE"/>
</dbReference>
<dbReference type="Pfam" id="PF00875">
    <property type="entry name" value="DNA_photolyase"/>
    <property type="match status" value="1"/>
</dbReference>
<dbReference type="InterPro" id="IPR014729">
    <property type="entry name" value="Rossmann-like_a/b/a_fold"/>
</dbReference>
<evidence type="ECO:0000256" key="6">
    <source>
        <dbReference type="PIRSR" id="PIRSR602081-1"/>
    </source>
</evidence>
<dbReference type="InterPro" id="IPR014133">
    <property type="entry name" value="Cry_DASH"/>
</dbReference>
<gene>
    <name evidence="9" type="ORF">C8D84_102279</name>
</gene>
<keyword evidence="4 6" id="KW-0274">FAD</keyword>
<evidence type="ECO:0000259" key="8">
    <source>
        <dbReference type="PROSITE" id="PS51645"/>
    </source>
</evidence>
<evidence type="ECO:0000256" key="3">
    <source>
        <dbReference type="ARBA" id="ARBA00022630"/>
    </source>
</evidence>
<dbReference type="AlphaFoldDB" id="A0A2V1ZZJ2"/>
<evidence type="ECO:0000256" key="5">
    <source>
        <dbReference type="ARBA" id="ARBA00022991"/>
    </source>
</evidence>
<dbReference type="SUPFAM" id="SSF48173">
    <property type="entry name" value="Cryptochrome/photolyase FAD-binding domain"/>
    <property type="match status" value="1"/>
</dbReference>
<dbReference type="Gene3D" id="1.25.40.80">
    <property type="match status" value="1"/>
</dbReference>
<accession>A0A2V1ZZJ2</accession>
<comment type="similarity">
    <text evidence="1 7">Belongs to the DNA photolyase class-1 family.</text>
</comment>
<reference evidence="9 10" key="1">
    <citation type="submission" date="2018-05" db="EMBL/GenBank/DDBJ databases">
        <title>Genomic Encyclopedia of Type Strains, Phase IV (KMG-IV): sequencing the most valuable type-strain genomes for metagenomic binning, comparative biology and taxonomic classification.</title>
        <authorList>
            <person name="Goeker M."/>
        </authorList>
    </citation>
    <scope>NUCLEOTIDE SEQUENCE [LARGE SCALE GENOMIC DNA]</scope>
    <source>
        <strain evidence="9 10">DSM 7229</strain>
    </source>
</reference>
<comment type="function">
    <text evidence="7">May have a photoreceptor function.</text>
</comment>
<proteinExistence type="inferred from homology"/>
<protein>
    <recommendedName>
        <fullName evidence="2 7">Cryptochrome DASH</fullName>
    </recommendedName>
</protein>
<dbReference type="Proteomes" id="UP000245655">
    <property type="component" value="Unassembled WGS sequence"/>
</dbReference>
<dbReference type="Gene3D" id="3.40.50.620">
    <property type="entry name" value="HUPs"/>
    <property type="match status" value="1"/>
</dbReference>
<dbReference type="Pfam" id="PF03441">
    <property type="entry name" value="FAD_binding_7"/>
    <property type="match status" value="1"/>
</dbReference>
<organism evidence="9 10">
    <name type="scientific">Psychrobacter immobilis</name>
    <dbReference type="NCBI Taxonomy" id="498"/>
    <lineage>
        <taxon>Bacteria</taxon>
        <taxon>Pseudomonadati</taxon>
        <taxon>Pseudomonadota</taxon>
        <taxon>Gammaproteobacteria</taxon>
        <taxon>Moraxellales</taxon>
        <taxon>Moraxellaceae</taxon>
        <taxon>Psychrobacter</taxon>
    </lineage>
</organism>
<evidence type="ECO:0000313" key="10">
    <source>
        <dbReference type="Proteomes" id="UP000245655"/>
    </source>
</evidence>
<dbReference type="GeneID" id="60254453"/>
<feature type="binding site" evidence="6">
    <location>
        <begin position="279"/>
        <end position="283"/>
    </location>
    <ligand>
        <name>FAD</name>
        <dbReference type="ChEBI" id="CHEBI:57692"/>
    </ligand>
</feature>
<keyword evidence="10" id="KW-1185">Reference proteome</keyword>
<feature type="binding site" evidence="6">
    <location>
        <position position="266"/>
    </location>
    <ligand>
        <name>FAD</name>
        <dbReference type="ChEBI" id="CHEBI:57692"/>
    </ligand>
</feature>
<keyword evidence="3 6" id="KW-0285">Flavoprotein</keyword>
<keyword evidence="9" id="KW-0456">Lyase</keyword>
<dbReference type="EMBL" id="QGGM01000002">
    <property type="protein sequence ID" value="PWK14803.1"/>
    <property type="molecule type" value="Genomic_DNA"/>
</dbReference>
<sequence>MSNHQLDNASNKSVKKAVLVLFHNDLRIEDNETLVKAATLTKSNQGNLMLIYAGFLADCIEPKESRQAYHFNEMGAARQQFLSESLADLDRSLQRLGNRLLYLSPSYSSKSQLSQDKVESALNAFTQLCQLIEQQQVTDICVSHTADYNQNKGYAALQSKYPQIIWHRQSTHTLFADLPTQDLPKSFTQFRKKVEASHDLLNADEEVAVFPTPKSLPPMPDALIAHSKYLFKTQPSDEQALSFKGGETNAMIHLTHYFDSAAPRTYKTTRNALDDWTHSTKFSPWLANGCLSVKILLNRLRHYEREIIANESTYWIWFELLWREYFYWYAIEHGSNLFLFKGIGHELPATHFDDQRLQQWQNGSTPYPIVNACMNQLKQTGYMSNRGRQIVASCFIHELGLDWRYGATYFEQHLIDYDVASNWGNWQYLAGVGADPRGCRQFNLCKQTQQYDPNGEFIDKWQGGHVS</sequence>
<feature type="binding site" evidence="6">
    <location>
        <begin position="319"/>
        <end position="327"/>
    </location>
    <ligand>
        <name>FAD</name>
        <dbReference type="ChEBI" id="CHEBI:57692"/>
    </ligand>
</feature>
<dbReference type="GO" id="GO:0000719">
    <property type="term" value="P:photoreactive repair"/>
    <property type="evidence" value="ECO:0007669"/>
    <property type="project" value="TreeGrafter"/>
</dbReference>
<dbReference type="InterPro" id="IPR006050">
    <property type="entry name" value="DNA_photolyase_N"/>
</dbReference>
<dbReference type="GO" id="GO:0003913">
    <property type="term" value="F:DNA photolyase activity"/>
    <property type="evidence" value="ECO:0007669"/>
    <property type="project" value="InterPro"/>
</dbReference>
<dbReference type="InterPro" id="IPR002081">
    <property type="entry name" value="Cryptochrome/DNA_photolyase_1"/>
</dbReference>
<feature type="domain" description="Photolyase/cryptochrome alpha/beta" evidence="8">
    <location>
        <begin position="16"/>
        <end position="174"/>
    </location>
</feature>
<dbReference type="InterPro" id="IPR036155">
    <property type="entry name" value="Crypto/Photolyase_N_sf"/>
</dbReference>
<dbReference type="InterPro" id="IPR005101">
    <property type="entry name" value="Cryptochr/Photolyase_FAD-bd"/>
</dbReference>
<evidence type="ECO:0000256" key="1">
    <source>
        <dbReference type="ARBA" id="ARBA00005862"/>
    </source>
</evidence>
<dbReference type="GO" id="GO:0071949">
    <property type="term" value="F:FAD binding"/>
    <property type="evidence" value="ECO:0007669"/>
    <property type="project" value="TreeGrafter"/>
</dbReference>
<evidence type="ECO:0000313" key="9">
    <source>
        <dbReference type="EMBL" id="PWK14803.1"/>
    </source>
</evidence>
<evidence type="ECO:0000256" key="4">
    <source>
        <dbReference type="ARBA" id="ARBA00022827"/>
    </source>
</evidence>
<dbReference type="PANTHER" id="PTHR11455">
    <property type="entry name" value="CRYPTOCHROME"/>
    <property type="match status" value="1"/>
</dbReference>
<evidence type="ECO:0000256" key="2">
    <source>
        <dbReference type="ARBA" id="ARBA00017881"/>
    </source>
</evidence>
<feature type="binding site" evidence="6">
    <location>
        <begin position="416"/>
        <end position="418"/>
    </location>
    <ligand>
        <name>FAD</name>
        <dbReference type="ChEBI" id="CHEBI:57692"/>
    </ligand>
</feature>
<dbReference type="GO" id="GO:0003677">
    <property type="term" value="F:DNA binding"/>
    <property type="evidence" value="ECO:0007669"/>
    <property type="project" value="TreeGrafter"/>
</dbReference>
<comment type="cofactor">
    <cofactor evidence="6 7">
        <name>FAD</name>
        <dbReference type="ChEBI" id="CHEBI:57692"/>
    </cofactor>
    <text evidence="6 7">Binds 1 FAD per subunit.</text>
</comment>
<comment type="cofactor">
    <cofactor evidence="7">
        <name>(6R)-5,10-methylene-5,6,7,8-tetrahydrofolate</name>
        <dbReference type="ChEBI" id="CHEBI:15636"/>
    </cofactor>
    <text evidence="7">Binds 1 5,10-methenyltetrahydrofolate (MTHF) per subunit.</text>
</comment>
<comment type="caution">
    <text evidence="9">The sequence shown here is derived from an EMBL/GenBank/DDBJ whole genome shotgun (WGS) entry which is preliminary data.</text>
</comment>
<dbReference type="SUPFAM" id="SSF52425">
    <property type="entry name" value="Cryptochrome/photolyase, N-terminal domain"/>
    <property type="match status" value="1"/>
</dbReference>
<dbReference type="PANTHER" id="PTHR11455:SF22">
    <property type="entry name" value="CRYPTOCHROME DASH"/>
    <property type="match status" value="1"/>
</dbReference>
<name>A0A2V1ZZJ2_PSYIM</name>
<dbReference type="RefSeq" id="WP_109590056.1">
    <property type="nucleotide sequence ID" value="NZ_CAJGZY010000002.1"/>
</dbReference>